<reference evidence="1" key="2">
    <citation type="journal article" date="2022" name="Sci. Total Environ.">
        <title>Prevalence, transmission, and molecular epidemiology of tet(X)-positive bacteria among humans, animals, and environmental niches in China: An epidemiological, and genomic-based study.</title>
        <authorList>
            <person name="Dong N."/>
            <person name="Zeng Y."/>
            <person name="Cai C."/>
            <person name="Sun C."/>
            <person name="Lu J."/>
            <person name="Liu C."/>
            <person name="Zhou H."/>
            <person name="Sun Q."/>
            <person name="Shu L."/>
            <person name="Wang H."/>
            <person name="Wang Y."/>
            <person name="Wang S."/>
            <person name="Wu C."/>
            <person name="Chan E.W."/>
            <person name="Chen G."/>
            <person name="Shen Z."/>
            <person name="Chen S."/>
            <person name="Zhang R."/>
        </authorList>
    </citation>
    <scope>NUCLEOTIDE SEQUENCE</scope>
    <source>
        <strain evidence="1">R655-4</strain>
    </source>
</reference>
<sequence>MEGNFIDILPIKIIYSFESLIEELERSEYNFGEFNAFLEYLKVARPELIEGVETFEDFEKLIKNVEPIIEKIIPKPLVKYNLKAITFPFSDKFIFATDRLKELIDKKQSRLKFNYEDLDYETLYKFCSCFILSKYYHKNLDFNLSNQLVIENENGYKTYLGTDINHDYFKIFPSDKKFELTEDEIEELLNNYEDTELWMKKIPIGSWIAKGFNLVSFFDNTTEIALSNLKTKLLSYGESFEVVRTDIISALKSIFRINDLEVGFSAYNSDKNQIEVSHLLQLNDSLLVDDHRKKLKLNEIACADLEHKISKSDYYVVSNVDSTLSKYPQDKMLRIANNSGIKSLILYPLKNGNSCLGILEIASREASVFNRINANLLREITPLLEESIYRYTVEFENQINAYIQTEYTSLHPSVDWKFREKAREHLLHPENSKQKSQISFQNVYPIYGELDVRNSSIIRNQCLKQDYTNQINYLVLVCNELYNRTKKDQFLNYIDDLNHFLERIDHVDKIYFESELFDYITLHIHPEIPKYVQDDEKSVIEEYLKKLDATTGLFYVERKKFDQSIVMTNSFLSNKLDTFQKDAQEIFPHYYERFKTDGIDYNLYVGRSIAPLKKFSYQNIREIRYWQLQAMIALEQSYKEIQKKTPLKIEVASLLYATNTTLDILFKLDEKRFDVNGYNNAKYEIIKKRLSKAFVKGTSERINQPQKICIIYTEDILREEYTSYINLLIDKKFLKKEIEYLEVDDLQGINGLLAIRVSVNYKYKLEQYTKLEE</sequence>
<proteinExistence type="predicted"/>
<dbReference type="EMBL" id="JACAGJ010000002">
    <property type="protein sequence ID" value="MDM1071749.1"/>
    <property type="molecule type" value="Genomic_DNA"/>
</dbReference>
<reference evidence="1" key="1">
    <citation type="submission" date="2020-06" db="EMBL/GenBank/DDBJ databases">
        <authorList>
            <person name="Dong N."/>
        </authorList>
    </citation>
    <scope>NUCLEOTIDE SEQUENCE</scope>
    <source>
        <strain evidence="1">R655-4</strain>
    </source>
</reference>
<accession>A0AAJ1V6S3</accession>
<comment type="caution">
    <text evidence="1">The sequence shown here is derived from an EMBL/GenBank/DDBJ whole genome shotgun (WGS) entry which is preliminary data.</text>
</comment>
<dbReference type="AlphaFoldDB" id="A0AAJ1V6S3"/>
<dbReference type="Gene3D" id="3.30.450.40">
    <property type="match status" value="1"/>
</dbReference>
<evidence type="ECO:0008006" key="3">
    <source>
        <dbReference type="Google" id="ProtNLM"/>
    </source>
</evidence>
<dbReference type="InterPro" id="IPR029016">
    <property type="entry name" value="GAF-like_dom_sf"/>
</dbReference>
<dbReference type="Proteomes" id="UP001170959">
    <property type="component" value="Unassembled WGS sequence"/>
</dbReference>
<evidence type="ECO:0000313" key="2">
    <source>
        <dbReference type="Proteomes" id="UP001170959"/>
    </source>
</evidence>
<gene>
    <name evidence="1" type="ORF">HX001_04485</name>
</gene>
<organism evidence="1 2">
    <name type="scientific">Empedobacter brevis</name>
    <dbReference type="NCBI Taxonomy" id="247"/>
    <lineage>
        <taxon>Bacteria</taxon>
        <taxon>Pseudomonadati</taxon>
        <taxon>Bacteroidota</taxon>
        <taxon>Flavobacteriia</taxon>
        <taxon>Flavobacteriales</taxon>
        <taxon>Weeksellaceae</taxon>
        <taxon>Empedobacter</taxon>
    </lineage>
</organism>
<dbReference type="RefSeq" id="WP_286492029.1">
    <property type="nucleotide sequence ID" value="NZ_JACAGJ010000002.1"/>
</dbReference>
<dbReference type="SUPFAM" id="SSF55781">
    <property type="entry name" value="GAF domain-like"/>
    <property type="match status" value="1"/>
</dbReference>
<protein>
    <recommendedName>
        <fullName evidence="3">GAF domain-containing protein</fullName>
    </recommendedName>
</protein>
<name>A0AAJ1V6S3_9FLAO</name>
<evidence type="ECO:0000313" key="1">
    <source>
        <dbReference type="EMBL" id="MDM1071749.1"/>
    </source>
</evidence>